<dbReference type="PROSITE" id="PS00012">
    <property type="entry name" value="PHOSPHOPANTETHEINE"/>
    <property type="match status" value="1"/>
</dbReference>
<keyword evidence="1" id="KW-0596">Phosphopantetheine</keyword>
<dbReference type="InterPro" id="IPR045851">
    <property type="entry name" value="AMP-bd_C_sf"/>
</dbReference>
<evidence type="ECO:0000259" key="3">
    <source>
        <dbReference type="PROSITE" id="PS50075"/>
    </source>
</evidence>
<dbReference type="SUPFAM" id="SSF47336">
    <property type="entry name" value="ACP-like"/>
    <property type="match status" value="1"/>
</dbReference>
<dbReference type="InterPro" id="IPR020845">
    <property type="entry name" value="AMP-binding_CS"/>
</dbReference>
<evidence type="ECO:0000256" key="1">
    <source>
        <dbReference type="ARBA" id="ARBA00022450"/>
    </source>
</evidence>
<keyword evidence="5" id="KW-1185">Reference proteome</keyword>
<feature type="domain" description="Carrier" evidence="3">
    <location>
        <begin position="508"/>
        <end position="582"/>
    </location>
</feature>
<reference evidence="4 5" key="1">
    <citation type="submission" date="2021-03" db="EMBL/GenBank/DDBJ databases">
        <title>Sequencing the genomes of 1000 actinobacteria strains.</title>
        <authorList>
            <person name="Klenk H.-P."/>
        </authorList>
    </citation>
    <scope>NUCLEOTIDE SEQUENCE [LARGE SCALE GENOMIC DNA]</scope>
    <source>
        <strain evidence="4 5">DSM 46670</strain>
    </source>
</reference>
<dbReference type="SUPFAM" id="SSF56801">
    <property type="entry name" value="Acetyl-CoA synthetase-like"/>
    <property type="match status" value="1"/>
</dbReference>
<proteinExistence type="predicted"/>
<dbReference type="Gene3D" id="3.40.50.980">
    <property type="match status" value="2"/>
</dbReference>
<accession>A0ABS4U0F2</accession>
<name>A0ABS4U0F2_9PSEU</name>
<dbReference type="Pfam" id="PF00501">
    <property type="entry name" value="AMP-binding"/>
    <property type="match status" value="1"/>
</dbReference>
<dbReference type="PANTHER" id="PTHR45527">
    <property type="entry name" value="NONRIBOSOMAL PEPTIDE SYNTHETASE"/>
    <property type="match status" value="1"/>
</dbReference>
<comment type="caution">
    <text evidence="4">The sequence shown here is derived from an EMBL/GenBank/DDBJ whole genome shotgun (WGS) entry which is preliminary data.</text>
</comment>
<dbReference type="Pfam" id="PF00550">
    <property type="entry name" value="PP-binding"/>
    <property type="match status" value="1"/>
</dbReference>
<evidence type="ECO:0000313" key="5">
    <source>
        <dbReference type="Proteomes" id="UP001519332"/>
    </source>
</evidence>
<evidence type="ECO:0000256" key="2">
    <source>
        <dbReference type="ARBA" id="ARBA00022553"/>
    </source>
</evidence>
<sequence>MSEHNLIHCSVEREARDFPDAIAVSAEEGKLTYGELNARANRLARRLRDSGVGIESRVAVAVPRSIDFVVVVLAVLKAGGVYVPIDPEYPEERRAFLLSDSDAALVVTTGAGFSAPENVDVIALADWDGGGACENLGIEVSPSHLAYIIYTSGSTGVPKGVAISHADVMDLVDSDPRLAVGRGDVVAHLAPTAFDASTFEIWCALGRGGQVAALRQDQISVGELGTALRAVRPDWMFLTSGLFHLLVEHDVEMFRSVRVLFTGGDVLSPQHVQSAAGVIGDTVYSCYGPTETTVFALAHKVDATGSYERMPLGSPLRNKIAYVLNEDLTEVPRGEVGEIYLGGTGLARGYHRRPALTAERFLPDPYSSAPGARLYRTGDLGRMLDDGEVEFIGRVDRQVKIRGYRVELGEVEVTLAANPSVSAAAVMVVGDNEVDKRLVAYAAPAGTAILTAAALRNWMADRLPAYMAPSHYLLLDKLPLDHNGKVDRKALPEPWRTRGELGVGPLVAAQSETQRMIAQVMADVLALDEVGMSDNFYELGGDSLRSMRVLESLRVLGITLSARQFIGTPTVGGLAELIDTTAGGSR</sequence>
<protein>
    <submittedName>
        <fullName evidence="4">Amino acid adenylation domain-containing protein</fullName>
    </submittedName>
</protein>
<dbReference type="InterPro" id="IPR025110">
    <property type="entry name" value="AMP-bd_C"/>
</dbReference>
<keyword evidence="2" id="KW-0597">Phosphoprotein</keyword>
<dbReference type="NCBIfam" id="TIGR01733">
    <property type="entry name" value="AA-adenyl-dom"/>
    <property type="match status" value="1"/>
</dbReference>
<dbReference type="InterPro" id="IPR000873">
    <property type="entry name" value="AMP-dep_synth/lig_dom"/>
</dbReference>
<dbReference type="Gene3D" id="2.30.38.10">
    <property type="entry name" value="Luciferase, Domain 3"/>
    <property type="match status" value="1"/>
</dbReference>
<dbReference type="EMBL" id="JAGINW010000001">
    <property type="protein sequence ID" value="MBP2329723.1"/>
    <property type="molecule type" value="Genomic_DNA"/>
</dbReference>
<dbReference type="PANTHER" id="PTHR45527:SF1">
    <property type="entry name" value="FATTY ACID SYNTHASE"/>
    <property type="match status" value="1"/>
</dbReference>
<organism evidence="4 5">
    <name type="scientific">Kibdelosporangium banguiense</name>
    <dbReference type="NCBI Taxonomy" id="1365924"/>
    <lineage>
        <taxon>Bacteria</taxon>
        <taxon>Bacillati</taxon>
        <taxon>Actinomycetota</taxon>
        <taxon>Actinomycetes</taxon>
        <taxon>Pseudonocardiales</taxon>
        <taxon>Pseudonocardiaceae</taxon>
        <taxon>Kibdelosporangium</taxon>
    </lineage>
</organism>
<dbReference type="InterPro" id="IPR036736">
    <property type="entry name" value="ACP-like_sf"/>
</dbReference>
<dbReference type="RefSeq" id="WP_209646440.1">
    <property type="nucleotide sequence ID" value="NZ_JAGINW010000001.1"/>
</dbReference>
<dbReference type="Pfam" id="PF13193">
    <property type="entry name" value="AMP-binding_C"/>
    <property type="match status" value="1"/>
</dbReference>
<dbReference type="Gene3D" id="1.10.1200.10">
    <property type="entry name" value="ACP-like"/>
    <property type="match status" value="1"/>
</dbReference>
<dbReference type="InterPro" id="IPR009081">
    <property type="entry name" value="PP-bd_ACP"/>
</dbReference>
<dbReference type="Proteomes" id="UP001519332">
    <property type="component" value="Unassembled WGS sequence"/>
</dbReference>
<dbReference type="InterPro" id="IPR010071">
    <property type="entry name" value="AA_adenyl_dom"/>
</dbReference>
<evidence type="ECO:0000313" key="4">
    <source>
        <dbReference type="EMBL" id="MBP2329723.1"/>
    </source>
</evidence>
<dbReference type="Gene3D" id="3.30.300.30">
    <property type="match status" value="1"/>
</dbReference>
<dbReference type="InterPro" id="IPR006162">
    <property type="entry name" value="Ppantetheine_attach_site"/>
</dbReference>
<dbReference type="PROSITE" id="PS00455">
    <property type="entry name" value="AMP_BINDING"/>
    <property type="match status" value="1"/>
</dbReference>
<gene>
    <name evidence="4" type="ORF">JOF56_010108</name>
</gene>
<dbReference type="PROSITE" id="PS50075">
    <property type="entry name" value="CARRIER"/>
    <property type="match status" value="1"/>
</dbReference>